<dbReference type="Proteomes" id="UP000000345">
    <property type="component" value="Chromosome"/>
</dbReference>
<dbReference type="HOGENOM" id="CLU_1329494_0_0_2"/>
<keyword evidence="1" id="KW-0472">Membrane</keyword>
<gene>
    <name evidence="3" type="ordered locus">MTBMA_c00200</name>
</gene>
<keyword evidence="1" id="KW-1133">Transmembrane helix</keyword>
<dbReference type="EMBL" id="CP001710">
    <property type="protein sequence ID" value="ADL57630.1"/>
    <property type="molecule type" value="Genomic_DNA"/>
</dbReference>
<feature type="domain" description="DUF11" evidence="2">
    <location>
        <begin position="48"/>
        <end position="162"/>
    </location>
</feature>
<dbReference type="AlphaFoldDB" id="D9PYT5"/>
<reference key="1">
    <citation type="submission" date="2009-08" db="EMBL/GenBank/DDBJ databases">
        <title>The genome sequence of Methanothermobacter marburgensis.</title>
        <authorList>
            <person name="Kaster A."/>
            <person name="Seedorf H."/>
            <person name="Goenrich M."/>
            <person name="Wiezer A."/>
            <person name="Liesegang H."/>
            <person name="Thauer R."/>
            <person name="Gottschalk G."/>
        </authorList>
    </citation>
    <scope>NUCLEOTIDE SEQUENCE</scope>
    <source>
        <strain>Marburg</strain>
    </source>
</reference>
<evidence type="ECO:0000256" key="1">
    <source>
        <dbReference type="SAM" id="Phobius"/>
    </source>
</evidence>
<dbReference type="RefSeq" id="WP_013294859.1">
    <property type="nucleotide sequence ID" value="NC_014408.1"/>
</dbReference>
<accession>D9PYT5</accession>
<keyword evidence="1" id="KW-0812">Transmembrane</keyword>
<sequence length="208" mass="22246">MHRFFVLALLFMALGTVSAQETEDNVQIASDLAVDAEYLDLDENIINSASVGDEVFEGVAVTNNLPSTATGVKVTITRSSNYPFEYLEHEVSWDNGGTWIYNDPSYNPSTSEWTIGNLPAGAVYKLVVHQRAVATGTAQFTATISGNLPDINVSNNQDTATIDVTESSERPEQVTGAKMVPMQETGASAGLLVAGIFILGAGLVISRR</sequence>
<dbReference type="Gene3D" id="2.60.40.10">
    <property type="entry name" value="Immunoglobulins"/>
    <property type="match status" value="1"/>
</dbReference>
<reference evidence="3 4" key="2">
    <citation type="journal article" date="2010" name="J. Bacteriol.">
        <title>Complete genome sequence of Methanothermobacter marburgensis, a methanoarchaeon model organism.</title>
        <authorList>
            <person name="Liesegang H."/>
            <person name="Kaster A.K."/>
            <person name="Wiezer A."/>
            <person name="Goenrich M."/>
            <person name="Wollherr A."/>
            <person name="Seedorf H."/>
            <person name="Gottschalk G."/>
            <person name="Thauer R.K."/>
        </authorList>
    </citation>
    <scope>NUCLEOTIDE SEQUENCE [LARGE SCALE GENOMIC DNA]</scope>
    <source>
        <strain evidence="4">ATCC BAA-927 / DSM 2133 / JCM 14651 / NBRC 100331 / OCM 82 / Marburg</strain>
    </source>
</reference>
<dbReference type="GeneID" id="43707456"/>
<dbReference type="InterPro" id="IPR001434">
    <property type="entry name" value="OmcB-like_DUF11"/>
</dbReference>
<dbReference type="InterPro" id="IPR013783">
    <property type="entry name" value="Ig-like_fold"/>
</dbReference>
<keyword evidence="4" id="KW-1185">Reference proteome</keyword>
<organism evidence="3 4">
    <name type="scientific">Methanothermobacter marburgensis (strain ATCC BAA-927 / DSM 2133 / JCM 14651 / NBRC 100331 / OCM 82 / Marburg)</name>
    <name type="common">Methanobacterium thermoautotrophicum</name>
    <dbReference type="NCBI Taxonomy" id="79929"/>
    <lineage>
        <taxon>Archaea</taxon>
        <taxon>Methanobacteriati</taxon>
        <taxon>Methanobacteriota</taxon>
        <taxon>Methanomada group</taxon>
        <taxon>Methanobacteria</taxon>
        <taxon>Methanobacteriales</taxon>
        <taxon>Methanobacteriaceae</taxon>
        <taxon>Methanothermobacter</taxon>
    </lineage>
</organism>
<dbReference type="KEGG" id="mmg:MTBMA_c00200"/>
<dbReference type="Pfam" id="PF01345">
    <property type="entry name" value="DUF11"/>
    <property type="match status" value="1"/>
</dbReference>
<protein>
    <recommendedName>
        <fullName evidence="2">DUF11 domain-containing protein</fullName>
    </recommendedName>
</protein>
<dbReference type="OrthoDB" id="76596at2157"/>
<evidence type="ECO:0000259" key="2">
    <source>
        <dbReference type="Pfam" id="PF01345"/>
    </source>
</evidence>
<name>D9PYT5_METTM</name>
<evidence type="ECO:0000313" key="3">
    <source>
        <dbReference type="EMBL" id="ADL57630.1"/>
    </source>
</evidence>
<feature type="transmembrane region" description="Helical" evidence="1">
    <location>
        <begin position="187"/>
        <end position="205"/>
    </location>
</feature>
<evidence type="ECO:0000313" key="4">
    <source>
        <dbReference type="Proteomes" id="UP000000345"/>
    </source>
</evidence>
<proteinExistence type="predicted"/>
<dbReference type="PaxDb" id="79929-MTBMA_c00200"/>
<dbReference type="GeneID" id="9703725"/>